<organism evidence="2 3">
    <name type="scientific">Maribacter aquivivus</name>
    <dbReference type="NCBI Taxonomy" id="228958"/>
    <lineage>
        <taxon>Bacteria</taxon>
        <taxon>Pseudomonadati</taxon>
        <taxon>Bacteroidota</taxon>
        <taxon>Flavobacteriia</taxon>
        <taxon>Flavobacteriales</taxon>
        <taxon>Flavobacteriaceae</taxon>
        <taxon>Maribacter</taxon>
    </lineage>
</organism>
<reference evidence="3" key="1">
    <citation type="submission" date="2016-11" db="EMBL/GenBank/DDBJ databases">
        <authorList>
            <person name="Varghese N."/>
            <person name="Submissions S."/>
        </authorList>
    </citation>
    <scope>NUCLEOTIDE SEQUENCE [LARGE SCALE GENOMIC DNA]</scope>
    <source>
        <strain evidence="3">DSM 16478</strain>
    </source>
</reference>
<gene>
    <name evidence="2" type="ORF">SAMN04488007_2393</name>
</gene>
<evidence type="ECO:0000256" key="1">
    <source>
        <dbReference type="SAM" id="MobiDB-lite"/>
    </source>
</evidence>
<name>A0A1M6QMR1_9FLAO</name>
<dbReference type="AlphaFoldDB" id="A0A1M6QMR1"/>
<feature type="compositionally biased region" description="Basic and acidic residues" evidence="1">
    <location>
        <begin position="76"/>
        <end position="94"/>
    </location>
</feature>
<dbReference type="Proteomes" id="UP000184314">
    <property type="component" value="Unassembled WGS sequence"/>
</dbReference>
<proteinExistence type="predicted"/>
<feature type="region of interest" description="Disordered" evidence="1">
    <location>
        <begin position="71"/>
        <end position="94"/>
    </location>
</feature>
<feature type="compositionally biased region" description="Gly residues" evidence="1">
    <location>
        <begin position="184"/>
        <end position="211"/>
    </location>
</feature>
<protein>
    <submittedName>
        <fullName evidence="2">Uncharacterized protein</fullName>
    </submittedName>
</protein>
<sequence>MMVLVMATSQAQNSEDNINYSSFITDENVHVQLSTFDQATMLTMLHKGFYVYFDVKGKRKKNVAIQYPINIAPPERPNRNERNNGTREELEEEQRVPDIATLLAEMPKIGEYTNLDYEQEFHLDLNQLGVSITYVYNEENKELQYELIIPKYKISDANLSKLSIGIVTPKREKESKDKDSNISFGGGGQGGGGGGRGGQGGQGGGGRGRSQGGPSPQNDRPEETTIDIWFKADIG</sequence>
<dbReference type="STRING" id="228958.SAMN04488007_2393"/>
<feature type="compositionally biased region" description="Basic and acidic residues" evidence="1">
    <location>
        <begin position="170"/>
        <end position="180"/>
    </location>
</feature>
<evidence type="ECO:0000313" key="2">
    <source>
        <dbReference type="EMBL" id="SHK21506.1"/>
    </source>
</evidence>
<accession>A0A1M6QMR1</accession>
<evidence type="ECO:0000313" key="3">
    <source>
        <dbReference type="Proteomes" id="UP000184314"/>
    </source>
</evidence>
<dbReference type="EMBL" id="FQZX01000002">
    <property type="protein sequence ID" value="SHK21506.1"/>
    <property type="molecule type" value="Genomic_DNA"/>
</dbReference>
<keyword evidence="3" id="KW-1185">Reference proteome</keyword>
<feature type="region of interest" description="Disordered" evidence="1">
    <location>
        <begin position="170"/>
        <end position="235"/>
    </location>
</feature>